<dbReference type="Proteomes" id="UP000199513">
    <property type="component" value="Unassembled WGS sequence"/>
</dbReference>
<dbReference type="SUPFAM" id="SSF89963">
    <property type="entry name" value="YajQ-like"/>
    <property type="match status" value="2"/>
</dbReference>
<dbReference type="InterPro" id="IPR007551">
    <property type="entry name" value="YajQ/Smlt4090-like"/>
</dbReference>
<proteinExistence type="inferred from homology"/>
<keyword evidence="5" id="KW-1185">Reference proteome</keyword>
<evidence type="ECO:0000256" key="1">
    <source>
        <dbReference type="ARBA" id="ARBA00022741"/>
    </source>
</evidence>
<dbReference type="InterPro" id="IPR035571">
    <property type="entry name" value="UPF0234-like_C"/>
</dbReference>
<sequence length="165" mass="18927">MASFDIVNKIDHQTLDNAINTSKKEITTRFDFKDSKTEIELDKKNLIVHITTENDLRMKAVIKVIIERMVKQGLDAKSLDLSQEEYQSGAVLKKEIPIKEGLDKEIAKKIVKEIKDLNLKVQSAIMDDQVRVTGKKIDDLQKVIAFCRQRQEAWGVPLQFVNMKS</sequence>
<dbReference type="NCBIfam" id="NF003819">
    <property type="entry name" value="PRK05412.1"/>
    <property type="match status" value="1"/>
</dbReference>
<dbReference type="AlphaFoldDB" id="A0A1I2FZ93"/>
<evidence type="ECO:0000313" key="5">
    <source>
        <dbReference type="Proteomes" id="UP000199513"/>
    </source>
</evidence>
<dbReference type="Gene3D" id="3.30.70.990">
    <property type="entry name" value="YajQ-like, domain 2"/>
    <property type="match status" value="1"/>
</dbReference>
<name>A0A1I2FZ93_9BACT</name>
<evidence type="ECO:0000256" key="2">
    <source>
        <dbReference type="ARBA" id="ARBA00093450"/>
    </source>
</evidence>
<dbReference type="PANTHER" id="PTHR30476">
    <property type="entry name" value="UPF0234 PROTEIN YAJQ"/>
    <property type="match status" value="1"/>
</dbReference>
<dbReference type="STRING" id="1003.SAMN04488541_10168"/>
<dbReference type="PANTHER" id="PTHR30476:SF0">
    <property type="entry name" value="UPF0234 PROTEIN YAJQ"/>
    <property type="match status" value="1"/>
</dbReference>
<comment type="similarity">
    <text evidence="2 3">Belongs to the YajQ family.</text>
</comment>
<comment type="function">
    <text evidence="3">Nucleotide-binding protein.</text>
</comment>
<gene>
    <name evidence="4" type="ORF">SAMN04488541_10168</name>
</gene>
<keyword evidence="1 3" id="KW-0547">Nucleotide-binding</keyword>
<evidence type="ECO:0000313" key="4">
    <source>
        <dbReference type="EMBL" id="SFF10652.1"/>
    </source>
</evidence>
<dbReference type="CDD" id="cd11740">
    <property type="entry name" value="YajQ_like"/>
    <property type="match status" value="1"/>
</dbReference>
<dbReference type="GO" id="GO:0000166">
    <property type="term" value="F:nucleotide binding"/>
    <property type="evidence" value="ECO:0007669"/>
    <property type="project" value="UniProtKB-UniRule"/>
</dbReference>
<protein>
    <recommendedName>
        <fullName evidence="3">Nucleotide-binding protein SAMN04488541_10168</fullName>
    </recommendedName>
</protein>
<dbReference type="EMBL" id="FONY01000016">
    <property type="protein sequence ID" value="SFF10652.1"/>
    <property type="molecule type" value="Genomic_DNA"/>
</dbReference>
<dbReference type="InterPro" id="IPR035570">
    <property type="entry name" value="UPF0234_N"/>
</dbReference>
<dbReference type="InterPro" id="IPR036183">
    <property type="entry name" value="YajQ-like_sf"/>
</dbReference>
<organism evidence="4 5">
    <name type="scientific">Thermoflexibacter ruber</name>
    <dbReference type="NCBI Taxonomy" id="1003"/>
    <lineage>
        <taxon>Bacteria</taxon>
        <taxon>Pseudomonadati</taxon>
        <taxon>Bacteroidota</taxon>
        <taxon>Cytophagia</taxon>
        <taxon>Cytophagales</taxon>
        <taxon>Thermoflexibacteraceae</taxon>
        <taxon>Thermoflexibacter</taxon>
    </lineage>
</organism>
<accession>A0A1I2FZ93</accession>
<dbReference type="Pfam" id="PF04461">
    <property type="entry name" value="YajQ"/>
    <property type="match status" value="1"/>
</dbReference>
<dbReference type="HAMAP" id="MF_00632">
    <property type="entry name" value="UPF0234"/>
    <property type="match status" value="1"/>
</dbReference>
<evidence type="ECO:0000256" key="3">
    <source>
        <dbReference type="HAMAP-Rule" id="MF_00632"/>
    </source>
</evidence>
<dbReference type="GO" id="GO:0005829">
    <property type="term" value="C:cytosol"/>
    <property type="evidence" value="ECO:0007669"/>
    <property type="project" value="TreeGrafter"/>
</dbReference>
<dbReference type="OrthoDB" id="9801447at2"/>
<reference evidence="4 5" key="1">
    <citation type="submission" date="2016-10" db="EMBL/GenBank/DDBJ databases">
        <authorList>
            <person name="de Groot N.N."/>
        </authorList>
    </citation>
    <scope>NUCLEOTIDE SEQUENCE [LARGE SCALE GENOMIC DNA]</scope>
    <source>
        <strain>GEY</strain>
        <strain evidence="5">DSM 9560</strain>
    </source>
</reference>
<dbReference type="RefSeq" id="WP_091544770.1">
    <property type="nucleotide sequence ID" value="NZ_FONY01000016.1"/>
</dbReference>
<dbReference type="Gene3D" id="3.30.70.860">
    <property type="match status" value="1"/>
</dbReference>